<evidence type="ECO:0000256" key="2">
    <source>
        <dbReference type="SAM" id="Phobius"/>
    </source>
</evidence>
<sequence>MTEFLRDYGIYVLGGIVILFVIITYFLSRKPEKVEEPAKPTPKPEVVVKPESVEVTDQPVPIAVVEEKPVVPLEKMPEEIDDKVAEQNVEAAWNKVATPSEGTQQPGVDKKPNAKPSPKKETVVKAETVDEVDEDADEEAALKRIVKNPKYHISMNKDEKSPYFKKWRVRKEGSTKTIKYFDTQKEAIDYAQGLAEKASTSVVIHKVDGSIRKQDYSKK</sequence>
<protein>
    <submittedName>
        <fullName evidence="3">DUF2188 domain-containing protein</fullName>
    </submittedName>
</protein>
<comment type="caution">
    <text evidence="3">The sequence shown here is derived from an EMBL/GenBank/DDBJ whole genome shotgun (WGS) entry which is preliminary data.</text>
</comment>
<evidence type="ECO:0000313" key="4">
    <source>
        <dbReference type="Proteomes" id="UP001209076"/>
    </source>
</evidence>
<proteinExistence type="predicted"/>
<evidence type="ECO:0000313" key="3">
    <source>
        <dbReference type="EMBL" id="MCU0105739.1"/>
    </source>
</evidence>
<gene>
    <name evidence="3" type="ORF">N7603_08775</name>
</gene>
<dbReference type="Pfam" id="PF09954">
    <property type="entry name" value="DUF2188"/>
    <property type="match status" value="1"/>
</dbReference>
<name>A0ABT2PZG3_9MOLU</name>
<keyword evidence="2" id="KW-1133">Transmembrane helix</keyword>
<keyword evidence="2" id="KW-0472">Membrane</keyword>
<dbReference type="EMBL" id="JAOEGN010000026">
    <property type="protein sequence ID" value="MCU0105739.1"/>
    <property type="molecule type" value="Genomic_DNA"/>
</dbReference>
<reference evidence="4" key="1">
    <citation type="submission" date="2023-07" db="EMBL/GenBank/DDBJ databases">
        <title>Novel Mycoplasma species identified in domestic and wild animals.</title>
        <authorList>
            <person name="Volokhov D.V."/>
            <person name="Furtak V.A."/>
            <person name="Zagorodnyaya T.A."/>
        </authorList>
    </citation>
    <scope>NUCLEOTIDE SEQUENCE [LARGE SCALE GENOMIC DNA]</scope>
    <source>
        <strain evidence="4">92-19</strain>
    </source>
</reference>
<feature type="region of interest" description="Disordered" evidence="1">
    <location>
        <begin position="89"/>
        <end position="125"/>
    </location>
</feature>
<accession>A0ABT2PZG3</accession>
<feature type="transmembrane region" description="Helical" evidence="2">
    <location>
        <begin position="6"/>
        <end position="27"/>
    </location>
</feature>
<organism evidence="3 4">
    <name type="scientific">Paracholeplasma vituli</name>
    <dbReference type="NCBI Taxonomy" id="69473"/>
    <lineage>
        <taxon>Bacteria</taxon>
        <taxon>Bacillati</taxon>
        <taxon>Mycoplasmatota</taxon>
        <taxon>Mollicutes</taxon>
        <taxon>Acholeplasmatales</taxon>
        <taxon>Acholeplasmataceae</taxon>
        <taxon>Paracholeplasma</taxon>
    </lineage>
</organism>
<keyword evidence="2" id="KW-0812">Transmembrane</keyword>
<evidence type="ECO:0000256" key="1">
    <source>
        <dbReference type="SAM" id="MobiDB-lite"/>
    </source>
</evidence>
<keyword evidence="4" id="KW-1185">Reference proteome</keyword>
<dbReference type="Proteomes" id="UP001209076">
    <property type="component" value="Unassembled WGS sequence"/>
</dbReference>
<feature type="compositionally biased region" description="Basic and acidic residues" evidence="1">
    <location>
        <begin position="108"/>
        <end position="125"/>
    </location>
</feature>
<dbReference type="RefSeq" id="WP_262097058.1">
    <property type="nucleotide sequence ID" value="NZ_JAOEGN010000026.1"/>
</dbReference>
<dbReference type="InterPro" id="IPR018691">
    <property type="entry name" value="DUF2188"/>
</dbReference>